<dbReference type="Proteomes" id="UP000009168">
    <property type="component" value="Unassembled WGS sequence"/>
</dbReference>
<keyword evidence="4" id="KW-1185">Reference proteome</keyword>
<protein>
    <submittedName>
        <fullName evidence="3">Transmembrane protein, putative</fullName>
    </submittedName>
</protein>
<keyword evidence="1" id="KW-1133">Transmembrane helix</keyword>
<accession>W7XCH8</accession>
<keyword evidence="2" id="KW-0732">Signal</keyword>
<dbReference type="InParanoid" id="W7XCH8"/>
<sequence>MIIQLSIQIYLVVEIQAFLCMQYKVCQICLELKYLSLQYVFYFFQDSLRQQCNKFYPKNDLKYNFVKLGQDQREQPSQAEYALASAQDTQLLQSYINYKANIGRNQKMVIQFLYQLLDFQPTLSQLAIRKKMANYNKKKKRRTIDEQPKNLAKNIQLLTIYRSYSFIINYNVIFIKSKPNYIDFGVFIIQFLLLYQILILYSKLIFLIYLRTFFQSNHKKSIENFFCKLKSLANLFTQDFFVFYLRSDFKNNIYFLQILHLF</sequence>
<reference evidence="4" key="1">
    <citation type="journal article" date="2006" name="PLoS Biol.">
        <title>Macronuclear genome sequence of the ciliate Tetrahymena thermophila, a model eukaryote.</title>
        <authorList>
            <person name="Eisen J.A."/>
            <person name="Coyne R.S."/>
            <person name="Wu M."/>
            <person name="Wu D."/>
            <person name="Thiagarajan M."/>
            <person name="Wortman J.R."/>
            <person name="Badger J.H."/>
            <person name="Ren Q."/>
            <person name="Amedeo P."/>
            <person name="Jones K.M."/>
            <person name="Tallon L.J."/>
            <person name="Delcher A.L."/>
            <person name="Salzberg S.L."/>
            <person name="Silva J.C."/>
            <person name="Haas B.J."/>
            <person name="Majoros W.H."/>
            <person name="Farzad M."/>
            <person name="Carlton J.M."/>
            <person name="Smith R.K. Jr."/>
            <person name="Garg J."/>
            <person name="Pearlman R.E."/>
            <person name="Karrer K.M."/>
            <person name="Sun L."/>
            <person name="Manning G."/>
            <person name="Elde N.C."/>
            <person name="Turkewitz A.P."/>
            <person name="Asai D.J."/>
            <person name="Wilkes D.E."/>
            <person name="Wang Y."/>
            <person name="Cai H."/>
            <person name="Collins K."/>
            <person name="Stewart B.A."/>
            <person name="Lee S.R."/>
            <person name="Wilamowska K."/>
            <person name="Weinberg Z."/>
            <person name="Ruzzo W.L."/>
            <person name="Wloga D."/>
            <person name="Gaertig J."/>
            <person name="Frankel J."/>
            <person name="Tsao C.-C."/>
            <person name="Gorovsky M.A."/>
            <person name="Keeling P.J."/>
            <person name="Waller R.F."/>
            <person name="Patron N.J."/>
            <person name="Cherry J.M."/>
            <person name="Stover N.A."/>
            <person name="Krieger C.J."/>
            <person name="del Toro C."/>
            <person name="Ryder H.F."/>
            <person name="Williamson S.C."/>
            <person name="Barbeau R.A."/>
            <person name="Hamilton E.P."/>
            <person name="Orias E."/>
        </authorList>
    </citation>
    <scope>NUCLEOTIDE SEQUENCE [LARGE SCALE GENOMIC DNA]</scope>
    <source>
        <strain evidence="4">SB210</strain>
    </source>
</reference>
<keyword evidence="1 3" id="KW-0812">Transmembrane</keyword>
<dbReference type="RefSeq" id="XP_012653241.1">
    <property type="nucleotide sequence ID" value="XM_012797787.1"/>
</dbReference>
<keyword evidence="1" id="KW-0472">Membrane</keyword>
<organism evidence="3 4">
    <name type="scientific">Tetrahymena thermophila (strain SB210)</name>
    <dbReference type="NCBI Taxonomy" id="312017"/>
    <lineage>
        <taxon>Eukaryota</taxon>
        <taxon>Sar</taxon>
        <taxon>Alveolata</taxon>
        <taxon>Ciliophora</taxon>
        <taxon>Intramacronucleata</taxon>
        <taxon>Oligohymenophorea</taxon>
        <taxon>Hymenostomatida</taxon>
        <taxon>Tetrahymenina</taxon>
        <taxon>Tetrahymenidae</taxon>
        <taxon>Tetrahymena</taxon>
    </lineage>
</organism>
<name>W7XCH8_TETTS</name>
<evidence type="ECO:0000256" key="1">
    <source>
        <dbReference type="SAM" id="Phobius"/>
    </source>
</evidence>
<dbReference type="EMBL" id="GG662693">
    <property type="protein sequence ID" value="EWS74268.1"/>
    <property type="molecule type" value="Genomic_DNA"/>
</dbReference>
<dbReference type="GeneID" id="24437745"/>
<dbReference type="AlphaFoldDB" id="W7XCH8"/>
<evidence type="ECO:0000313" key="4">
    <source>
        <dbReference type="Proteomes" id="UP000009168"/>
    </source>
</evidence>
<dbReference type="KEGG" id="tet:TTHERM_000192149"/>
<feature type="signal peptide" evidence="2">
    <location>
        <begin position="1"/>
        <end position="17"/>
    </location>
</feature>
<evidence type="ECO:0000256" key="2">
    <source>
        <dbReference type="SAM" id="SignalP"/>
    </source>
</evidence>
<evidence type="ECO:0000313" key="3">
    <source>
        <dbReference type="EMBL" id="EWS74268.1"/>
    </source>
</evidence>
<gene>
    <name evidence="3" type="ORF">TTHERM_000192149</name>
</gene>
<proteinExistence type="predicted"/>
<feature type="chain" id="PRO_5004905862" evidence="2">
    <location>
        <begin position="18"/>
        <end position="262"/>
    </location>
</feature>
<feature type="transmembrane region" description="Helical" evidence="1">
    <location>
        <begin position="184"/>
        <end position="210"/>
    </location>
</feature>